<feature type="domain" description="Tetrahaem cytochrome" evidence="10">
    <location>
        <begin position="32"/>
        <end position="115"/>
    </location>
</feature>
<comment type="cofactor">
    <cofactor evidence="1">
        <name>heme c</name>
        <dbReference type="ChEBI" id="CHEBI:61717"/>
    </cofactor>
</comment>
<reference evidence="11 12" key="1">
    <citation type="journal article" date="2019" name="Ecotoxicol. Environ. Saf.">
        <title>Microbial characterization of heavy metal resistant bacterial strains isolated from an electroplating wastewater treatment plant.</title>
        <authorList>
            <person name="Cai X."/>
            <person name="Zheng X."/>
            <person name="Zhang D."/>
            <person name="Iqbal W."/>
            <person name="Liu C."/>
            <person name="Yang B."/>
            <person name="Zhao X."/>
            <person name="Lu X."/>
            <person name="Mao Y."/>
        </authorList>
    </citation>
    <scope>NUCLEOTIDE SEQUENCE [LARGE SCALE GENOMIC DNA]</scope>
    <source>
        <strain evidence="11 12">Ni1-3</strain>
    </source>
</reference>
<evidence type="ECO:0000313" key="12">
    <source>
        <dbReference type="Proteomes" id="UP000321124"/>
    </source>
</evidence>
<protein>
    <submittedName>
        <fullName evidence="11">Cytochrome c3 family protein</fullName>
    </submittedName>
</protein>
<dbReference type="RefSeq" id="WP_208660111.1">
    <property type="nucleotide sequence ID" value="NZ_CP031775.2"/>
</dbReference>
<proteinExistence type="predicted"/>
<evidence type="ECO:0000313" key="11">
    <source>
        <dbReference type="EMBL" id="QDZ92326.1"/>
    </source>
</evidence>
<dbReference type="Pfam" id="PF14537">
    <property type="entry name" value="Cytochrom_c3_2"/>
    <property type="match status" value="1"/>
</dbReference>
<comment type="subcellular location">
    <subcellularLocation>
        <location evidence="2">Periplasm</location>
    </subcellularLocation>
</comment>
<gene>
    <name evidence="11" type="ORF">D0436_18735</name>
</gene>
<feature type="signal peptide" evidence="9">
    <location>
        <begin position="1"/>
        <end position="24"/>
    </location>
</feature>
<evidence type="ECO:0000259" key="10">
    <source>
        <dbReference type="Pfam" id="PF14537"/>
    </source>
</evidence>
<keyword evidence="9" id="KW-0732">Signal</keyword>
<dbReference type="Proteomes" id="UP000321124">
    <property type="component" value="Chromosome"/>
</dbReference>
<keyword evidence="8" id="KW-0408">Iron</keyword>
<evidence type="ECO:0000256" key="7">
    <source>
        <dbReference type="ARBA" id="ARBA00022982"/>
    </source>
</evidence>
<dbReference type="GO" id="GO:0046872">
    <property type="term" value="F:metal ion binding"/>
    <property type="evidence" value="ECO:0007669"/>
    <property type="project" value="UniProtKB-KW"/>
</dbReference>
<dbReference type="AlphaFoldDB" id="A0A5B8R2D8"/>
<feature type="chain" id="PRO_5023050407" evidence="9">
    <location>
        <begin position="25"/>
        <end position="122"/>
    </location>
</feature>
<accession>A0A5B8R2D8</accession>
<dbReference type="KEGG" id="sdeo:D0436_18735"/>
<dbReference type="SUPFAM" id="SSF48695">
    <property type="entry name" value="Multiheme cytochromes"/>
    <property type="match status" value="1"/>
</dbReference>
<evidence type="ECO:0000256" key="9">
    <source>
        <dbReference type="SAM" id="SignalP"/>
    </source>
</evidence>
<keyword evidence="6" id="KW-0574">Periplasm</keyword>
<dbReference type="InterPro" id="IPR036280">
    <property type="entry name" value="Multihaem_cyt_sf"/>
</dbReference>
<evidence type="ECO:0000256" key="1">
    <source>
        <dbReference type="ARBA" id="ARBA00001926"/>
    </source>
</evidence>
<evidence type="ECO:0000256" key="6">
    <source>
        <dbReference type="ARBA" id="ARBA00022764"/>
    </source>
</evidence>
<sequence length="122" mass="13796">MKNKFSLINLCALLFFCVIFNVNAGNQKLVDVHKKAGVNCVNCHDALPPKSPPSQDKCVTCHGNNDKRKEIKLHEGEDRNLLMNIHKPHVGELRCGVCHSVHQESKLYCNEACHHRFDVKVP</sequence>
<keyword evidence="7" id="KW-0249">Electron transport</keyword>
<evidence type="ECO:0000256" key="3">
    <source>
        <dbReference type="ARBA" id="ARBA00022448"/>
    </source>
</evidence>
<name>A0A5B8R2D8_9GAMM</name>
<dbReference type="EMBL" id="CP031775">
    <property type="protein sequence ID" value="QDZ92326.1"/>
    <property type="molecule type" value="Genomic_DNA"/>
</dbReference>
<evidence type="ECO:0000256" key="2">
    <source>
        <dbReference type="ARBA" id="ARBA00004418"/>
    </source>
</evidence>
<evidence type="ECO:0000256" key="5">
    <source>
        <dbReference type="ARBA" id="ARBA00022723"/>
    </source>
</evidence>
<evidence type="ECO:0000256" key="4">
    <source>
        <dbReference type="ARBA" id="ARBA00022617"/>
    </source>
</evidence>
<evidence type="ECO:0000256" key="8">
    <source>
        <dbReference type="ARBA" id="ARBA00023004"/>
    </source>
</evidence>
<dbReference type="InterPro" id="IPR012286">
    <property type="entry name" value="Tetrahaem_cytochrome"/>
</dbReference>
<dbReference type="Gene3D" id="1.10.1130.10">
    <property type="entry name" value="Flavocytochrome C3, Chain A"/>
    <property type="match status" value="1"/>
</dbReference>
<dbReference type="GO" id="GO:0042597">
    <property type="term" value="C:periplasmic space"/>
    <property type="evidence" value="ECO:0007669"/>
    <property type="project" value="UniProtKB-SubCell"/>
</dbReference>
<keyword evidence="3" id="KW-0813">Transport</keyword>
<keyword evidence="5" id="KW-0479">Metal-binding</keyword>
<keyword evidence="4" id="KW-0349">Heme</keyword>
<organism evidence="11 12">
    <name type="scientific">Shewanella decolorationis</name>
    <dbReference type="NCBI Taxonomy" id="256839"/>
    <lineage>
        <taxon>Bacteria</taxon>
        <taxon>Pseudomonadati</taxon>
        <taxon>Pseudomonadota</taxon>
        <taxon>Gammaproteobacteria</taxon>
        <taxon>Alteromonadales</taxon>
        <taxon>Shewanellaceae</taxon>
        <taxon>Shewanella</taxon>
    </lineage>
</organism>